<organism evidence="7 8">
    <name type="scientific">Salinimicrobium flavum</name>
    <dbReference type="NCBI Taxonomy" id="1737065"/>
    <lineage>
        <taxon>Bacteria</taxon>
        <taxon>Pseudomonadati</taxon>
        <taxon>Bacteroidota</taxon>
        <taxon>Flavobacteriia</taxon>
        <taxon>Flavobacteriales</taxon>
        <taxon>Flavobacteriaceae</taxon>
        <taxon>Salinimicrobium</taxon>
    </lineage>
</organism>
<protein>
    <submittedName>
        <fullName evidence="7">CD225/dispanin family protein</fullName>
    </submittedName>
</protein>
<evidence type="ECO:0000256" key="3">
    <source>
        <dbReference type="ARBA" id="ARBA00022989"/>
    </source>
</evidence>
<keyword evidence="3 5" id="KW-1133">Transmembrane helix</keyword>
<evidence type="ECO:0000256" key="1">
    <source>
        <dbReference type="ARBA" id="ARBA00004370"/>
    </source>
</evidence>
<dbReference type="InterPro" id="IPR025640">
    <property type="entry name" value="GYF_2"/>
</dbReference>
<dbReference type="InterPro" id="IPR051423">
    <property type="entry name" value="CD225/Dispanin"/>
</dbReference>
<feature type="transmembrane region" description="Helical" evidence="5">
    <location>
        <begin position="128"/>
        <end position="150"/>
    </location>
</feature>
<evidence type="ECO:0000313" key="8">
    <source>
        <dbReference type="Proteomes" id="UP001597468"/>
    </source>
</evidence>
<evidence type="ECO:0000259" key="6">
    <source>
        <dbReference type="Pfam" id="PF14237"/>
    </source>
</evidence>
<gene>
    <name evidence="7" type="ORF">ACFSTG_12635</name>
</gene>
<dbReference type="Pfam" id="PF04505">
    <property type="entry name" value="CD225"/>
    <property type="match status" value="1"/>
</dbReference>
<name>A0ABW5J0V5_9FLAO</name>
<keyword evidence="8" id="KW-1185">Reference proteome</keyword>
<dbReference type="PANTHER" id="PTHR14948">
    <property type="entry name" value="NG5"/>
    <property type="match status" value="1"/>
</dbReference>
<evidence type="ECO:0000256" key="4">
    <source>
        <dbReference type="ARBA" id="ARBA00023136"/>
    </source>
</evidence>
<keyword evidence="2 5" id="KW-0812">Transmembrane</keyword>
<evidence type="ECO:0000313" key="7">
    <source>
        <dbReference type="EMBL" id="MFD2518748.1"/>
    </source>
</evidence>
<accession>A0ABW5J0V5</accession>
<dbReference type="EMBL" id="JBHULT010000010">
    <property type="protein sequence ID" value="MFD2518748.1"/>
    <property type="molecule type" value="Genomic_DNA"/>
</dbReference>
<reference evidence="8" key="1">
    <citation type="journal article" date="2019" name="Int. J. Syst. Evol. Microbiol.">
        <title>The Global Catalogue of Microorganisms (GCM) 10K type strain sequencing project: providing services to taxonomists for standard genome sequencing and annotation.</title>
        <authorList>
            <consortium name="The Broad Institute Genomics Platform"/>
            <consortium name="The Broad Institute Genome Sequencing Center for Infectious Disease"/>
            <person name="Wu L."/>
            <person name="Ma J."/>
        </authorList>
    </citation>
    <scope>NUCLEOTIDE SEQUENCE [LARGE SCALE GENOMIC DNA]</scope>
    <source>
        <strain evidence="8">KCTC 42585</strain>
    </source>
</reference>
<dbReference type="InterPro" id="IPR007593">
    <property type="entry name" value="CD225/Dispanin_fam"/>
</dbReference>
<sequence length="153" mass="17544">MKQYYYSDGLAKHGPFSLEELREMKLSRNTMVSTVSSERWIPAEQMPELEGSFREEGFKSDPVEKHKYPDRRPPKSWLVESILVTVFCCLPFGIVGIVNAARVESRYSCGDYEGAVRSSQEAGKWTQIGFWIAVAGFVIYMIFLAFAFVFNQF</sequence>
<feature type="domain" description="GYF" evidence="6">
    <location>
        <begin position="4"/>
        <end position="49"/>
    </location>
</feature>
<dbReference type="RefSeq" id="WP_380753425.1">
    <property type="nucleotide sequence ID" value="NZ_JBHULT010000010.1"/>
</dbReference>
<evidence type="ECO:0000256" key="5">
    <source>
        <dbReference type="SAM" id="Phobius"/>
    </source>
</evidence>
<comment type="caution">
    <text evidence="7">The sequence shown here is derived from an EMBL/GenBank/DDBJ whole genome shotgun (WGS) entry which is preliminary data.</text>
</comment>
<evidence type="ECO:0000256" key="2">
    <source>
        <dbReference type="ARBA" id="ARBA00022692"/>
    </source>
</evidence>
<dbReference type="Pfam" id="PF14237">
    <property type="entry name" value="GYF_2"/>
    <property type="match status" value="1"/>
</dbReference>
<feature type="transmembrane region" description="Helical" evidence="5">
    <location>
        <begin position="77"/>
        <end position="98"/>
    </location>
</feature>
<keyword evidence="4 5" id="KW-0472">Membrane</keyword>
<dbReference type="PANTHER" id="PTHR14948:SF44">
    <property type="entry name" value="PROLINE-RICH TRANSMEMBRANE PROTEIN 1-LIKE"/>
    <property type="match status" value="1"/>
</dbReference>
<proteinExistence type="predicted"/>
<comment type="subcellular location">
    <subcellularLocation>
        <location evidence="1">Membrane</location>
    </subcellularLocation>
</comment>
<dbReference type="Proteomes" id="UP001597468">
    <property type="component" value="Unassembled WGS sequence"/>
</dbReference>